<reference evidence="7" key="1">
    <citation type="submission" date="2019-02" db="EMBL/GenBank/DDBJ databases">
        <title>FDA dAtabase for Regulatory Grade micrObial Sequences (FDA-ARGOS): Supporting development and validation of Infectious Disease Dx tests.</title>
        <authorList>
            <person name="Duncan R."/>
            <person name="Fisher C."/>
            <person name="Tallon L."/>
            <person name="Sadzewicz L."/>
            <person name="Sengamalay N."/>
            <person name="Ott S."/>
            <person name="Godinez A."/>
            <person name="Nagaraj S."/>
            <person name="Vavikolanu K."/>
            <person name="Nadendla S."/>
            <person name="Aluvathingal J."/>
            <person name="Sichtig H."/>
        </authorList>
    </citation>
    <scope>NUCLEOTIDE SEQUENCE [LARGE SCALE GENOMIC DNA]</scope>
    <source>
        <strain evidence="7">FDAARGOS_361</strain>
    </source>
</reference>
<feature type="repeat" description="ANK" evidence="3">
    <location>
        <begin position="272"/>
        <end position="304"/>
    </location>
</feature>
<dbReference type="SMART" id="SM00248">
    <property type="entry name" value="ANK"/>
    <property type="match status" value="5"/>
</dbReference>
<evidence type="ECO:0000313" key="5">
    <source>
        <dbReference type="EMBL" id="TPP53229.1"/>
    </source>
</evidence>
<gene>
    <name evidence="6" type="ORF">CGC20_39225</name>
    <name evidence="5" type="ORF">CGC21_3030</name>
</gene>
<dbReference type="PANTHER" id="PTHR24171">
    <property type="entry name" value="ANKYRIN REPEAT DOMAIN-CONTAINING PROTEIN 39-RELATED"/>
    <property type="match status" value="1"/>
</dbReference>
<feature type="compositionally biased region" description="Polar residues" evidence="4">
    <location>
        <begin position="136"/>
        <end position="160"/>
    </location>
</feature>
<evidence type="ECO:0000313" key="7">
    <source>
        <dbReference type="Proteomes" id="UP000318447"/>
    </source>
</evidence>
<keyword evidence="2 3" id="KW-0040">ANK repeat</keyword>
<dbReference type="AlphaFoldDB" id="A0A504Y2M2"/>
<keyword evidence="1" id="KW-0677">Repeat</keyword>
<sequence>MHLSELCRDSNIDVIIACLRQVVPLEPAPAFSLSEGSADDDTTPATGNSDFHGLWSYQDNDGRTAFHWAIALKNFDLGRKLMQAPYNSPVLTEDEEWSTPFATACSVGAPLDLLREILDRSVVELAAHMKQKEAQRNPTSEEQNGSSAALTEPAQGSNDGKPTKFLSGMPGISQPVDATPASISAVLVDAEDATGQTPLLLAVGRGHLSIVRFLLENGANLMHQNRRGQSCLHRAVNRGNMELVEFLVTTSEKNNAKSKAAHRAWMDLRDKHGDSALFYASMDNNEEIGRYLLRHGADRELRNADGKAFWEM</sequence>
<comment type="caution">
    <text evidence="6">The sequence shown here is derived from an EMBL/GenBank/DDBJ whole genome shotgun (WGS) entry which is preliminary data.</text>
</comment>
<dbReference type="SUPFAM" id="SSF48403">
    <property type="entry name" value="Ankyrin repeat"/>
    <property type="match status" value="1"/>
</dbReference>
<proteinExistence type="predicted"/>
<dbReference type="PANTHER" id="PTHR24171:SF9">
    <property type="entry name" value="ANKYRIN REPEAT DOMAIN-CONTAINING PROTEIN 39"/>
    <property type="match status" value="1"/>
</dbReference>
<dbReference type="Proteomes" id="UP000318821">
    <property type="component" value="Unassembled WGS sequence"/>
</dbReference>
<dbReference type="EMBL" id="RHLC01000019">
    <property type="protein sequence ID" value="TPP53229.1"/>
    <property type="molecule type" value="Genomic_DNA"/>
</dbReference>
<dbReference type="InterPro" id="IPR036770">
    <property type="entry name" value="Ankyrin_rpt-contain_sf"/>
</dbReference>
<dbReference type="Pfam" id="PF00023">
    <property type="entry name" value="Ank"/>
    <property type="match status" value="1"/>
</dbReference>
<reference evidence="8" key="2">
    <citation type="submission" date="2019-02" db="EMBL/GenBank/DDBJ databases">
        <title>FDA dAtabase for Regulatory Grade micrObial Sequences (FDA-ARGOS): Supporting development and validation of Infectious Disease Dx tests.</title>
        <authorList>
            <person name="Duncan R."/>
            <person name="Fisher C."/>
            <person name="Tallon L."/>
            <person name="Sadzewicz L."/>
            <person name="Sengamalay N."/>
            <person name="Ott S."/>
            <person name="Godinez A."/>
            <person name="Nagaraj S."/>
            <person name="Vavikolanu K."/>
            <person name="Vyas G."/>
            <person name="Nadendla S."/>
            <person name="Aluvathingal J."/>
            <person name="Sichtig H."/>
        </authorList>
    </citation>
    <scope>NUCLEOTIDE SEQUENCE [LARGE SCALE GENOMIC DNA]</scope>
    <source>
        <strain evidence="8">FDAARGOS_360</strain>
    </source>
</reference>
<evidence type="ECO:0000256" key="3">
    <source>
        <dbReference type="PROSITE-ProRule" id="PRU00023"/>
    </source>
</evidence>
<protein>
    <submittedName>
        <fullName evidence="6">Ankyrin repeat family protein</fullName>
    </submittedName>
</protein>
<evidence type="ECO:0000256" key="2">
    <source>
        <dbReference type="ARBA" id="ARBA00023043"/>
    </source>
</evidence>
<dbReference type="PROSITE" id="PS50088">
    <property type="entry name" value="ANK_REPEAT"/>
    <property type="match status" value="3"/>
</dbReference>
<evidence type="ECO:0000313" key="8">
    <source>
        <dbReference type="Proteomes" id="UP000318821"/>
    </source>
</evidence>
<dbReference type="Proteomes" id="UP000318447">
    <property type="component" value="Unassembled WGS sequence"/>
</dbReference>
<dbReference type="VEuPathDB" id="TriTrypDB:LDHU3_18.1410"/>
<dbReference type="VEuPathDB" id="TriTrypDB:LdBPK_181110.1"/>
<organism evidence="6 8">
    <name type="scientific">Leishmania donovani</name>
    <dbReference type="NCBI Taxonomy" id="5661"/>
    <lineage>
        <taxon>Eukaryota</taxon>
        <taxon>Discoba</taxon>
        <taxon>Euglenozoa</taxon>
        <taxon>Kinetoplastea</taxon>
        <taxon>Metakinetoplastina</taxon>
        <taxon>Trypanosomatida</taxon>
        <taxon>Trypanosomatidae</taxon>
        <taxon>Leishmaniinae</taxon>
        <taxon>Leishmania</taxon>
    </lineage>
</organism>
<dbReference type="PROSITE" id="PS50297">
    <property type="entry name" value="ANK_REP_REGION"/>
    <property type="match status" value="3"/>
</dbReference>
<accession>A0A504Y2M2</accession>
<dbReference type="VEuPathDB" id="TriTrypDB:LdCL_180016300"/>
<evidence type="ECO:0000256" key="1">
    <source>
        <dbReference type="ARBA" id="ARBA00022737"/>
    </source>
</evidence>
<name>A0A504Y2M2_LEIDO</name>
<dbReference type="Pfam" id="PF12796">
    <property type="entry name" value="Ank_2"/>
    <property type="match status" value="1"/>
</dbReference>
<dbReference type="Gene3D" id="1.25.40.20">
    <property type="entry name" value="Ankyrin repeat-containing domain"/>
    <property type="match status" value="2"/>
</dbReference>
<reference evidence="6" key="3">
    <citation type="submission" date="2019-02" db="EMBL/GenBank/DDBJ databases">
        <title>FDA dAtabase for Regulatory Grade micrObial Sequences (FDA-ARGOS): Supporting development and validation of Infectious Disease Dx tests.</title>
        <authorList>
            <person name="Duncan R."/>
            <person name="Fisher C."/>
            <person name="Tallon L.J."/>
            <person name="Sadzewicz L."/>
            <person name="Sengamalay N."/>
            <person name="Ott S."/>
            <person name="Godinez A."/>
            <person name="Nagaraj S."/>
            <person name="Nadendla S."/>
            <person name="Sichtig H."/>
        </authorList>
    </citation>
    <scope>NUCLEOTIDE SEQUENCE</scope>
    <source>
        <strain evidence="6">FDAARGOS_360</strain>
        <strain evidence="5">FDAARGOS_361</strain>
    </source>
</reference>
<dbReference type="EMBL" id="RHLD01000027">
    <property type="protein sequence ID" value="TPP55244.1"/>
    <property type="molecule type" value="Genomic_DNA"/>
</dbReference>
<dbReference type="InterPro" id="IPR002110">
    <property type="entry name" value="Ankyrin_rpt"/>
</dbReference>
<feature type="repeat" description="ANK" evidence="3">
    <location>
        <begin position="227"/>
        <end position="259"/>
    </location>
</feature>
<feature type="region of interest" description="Disordered" evidence="4">
    <location>
        <begin position="130"/>
        <end position="172"/>
    </location>
</feature>
<feature type="repeat" description="ANK" evidence="3">
    <location>
        <begin position="194"/>
        <end position="226"/>
    </location>
</feature>
<evidence type="ECO:0000313" key="6">
    <source>
        <dbReference type="EMBL" id="TPP55244.1"/>
    </source>
</evidence>
<evidence type="ECO:0000256" key="4">
    <source>
        <dbReference type="SAM" id="MobiDB-lite"/>
    </source>
</evidence>